<keyword evidence="1" id="KW-1133">Transmembrane helix</keyword>
<proteinExistence type="predicted"/>
<evidence type="ECO:0000256" key="1">
    <source>
        <dbReference type="SAM" id="Phobius"/>
    </source>
</evidence>
<dbReference type="Proteomes" id="UP001595616">
    <property type="component" value="Unassembled WGS sequence"/>
</dbReference>
<dbReference type="PANTHER" id="PTHR34387">
    <property type="entry name" value="SLR1258 PROTEIN"/>
    <property type="match status" value="1"/>
</dbReference>
<keyword evidence="1" id="KW-0472">Membrane</keyword>
<protein>
    <submittedName>
        <fullName evidence="2">SIMPL domain-containing protein</fullName>
    </submittedName>
</protein>
<keyword evidence="1" id="KW-0812">Transmembrane</keyword>
<sequence length="244" mass="27268">MTKNNLTALIIGVSVLLSSLFLGYSFVNRNKKENTISVTGLGKKDFTSDLIVWTGYFSKKNYNLKSAYAELDKDREALKTYLINKGIDEKAIVFSSVLINKDFESYFDPQTQRTTNTFTGYTLTQNLNIESREVDKIEGVSRKISEVISSGVEFYSNAPEYYYTKLAELKQSMIAQGTQDAKERAEKIAENAGTSLGGLKKAVMGVFQITGQNSSEEYSWGGSFNTLSKNKTATITIKLDYEID</sequence>
<feature type="transmembrane region" description="Helical" evidence="1">
    <location>
        <begin position="6"/>
        <end position="27"/>
    </location>
</feature>
<dbReference type="PIRSF" id="PIRSF029033">
    <property type="entry name" value="UCP029033"/>
    <property type="match status" value="1"/>
</dbReference>
<reference evidence="3" key="1">
    <citation type="journal article" date="2019" name="Int. J. Syst. Evol. Microbiol.">
        <title>The Global Catalogue of Microorganisms (GCM) 10K type strain sequencing project: providing services to taxonomists for standard genome sequencing and annotation.</title>
        <authorList>
            <consortium name="The Broad Institute Genomics Platform"/>
            <consortium name="The Broad Institute Genome Sequencing Center for Infectious Disease"/>
            <person name="Wu L."/>
            <person name="Ma J."/>
        </authorList>
    </citation>
    <scope>NUCLEOTIDE SEQUENCE [LARGE SCALE GENOMIC DNA]</scope>
    <source>
        <strain evidence="3">CECT 7956</strain>
    </source>
</reference>
<dbReference type="Gene3D" id="3.30.70.2970">
    <property type="entry name" value="Protein of unknown function (DUF541), domain 2"/>
    <property type="match status" value="1"/>
</dbReference>
<gene>
    <name evidence="2" type="ORF">ACFOOI_16570</name>
</gene>
<dbReference type="InterPro" id="IPR007497">
    <property type="entry name" value="SIMPL/DUF541"/>
</dbReference>
<dbReference type="Pfam" id="PF04402">
    <property type="entry name" value="SIMPL"/>
    <property type="match status" value="1"/>
</dbReference>
<dbReference type="EMBL" id="JBHRYQ010000001">
    <property type="protein sequence ID" value="MFC3812278.1"/>
    <property type="molecule type" value="Genomic_DNA"/>
</dbReference>
<name>A0ABV7Z235_9BACT</name>
<dbReference type="InterPro" id="IPR016907">
    <property type="entry name" value="UCP029033"/>
</dbReference>
<evidence type="ECO:0000313" key="3">
    <source>
        <dbReference type="Proteomes" id="UP001595616"/>
    </source>
</evidence>
<keyword evidence="3" id="KW-1185">Reference proteome</keyword>
<dbReference type="PANTHER" id="PTHR34387:SF2">
    <property type="entry name" value="SLR1258 PROTEIN"/>
    <property type="match status" value="1"/>
</dbReference>
<evidence type="ECO:0000313" key="2">
    <source>
        <dbReference type="EMBL" id="MFC3812278.1"/>
    </source>
</evidence>
<organism evidence="2 3">
    <name type="scientific">Lacihabitans lacunae</name>
    <dbReference type="NCBI Taxonomy" id="1028214"/>
    <lineage>
        <taxon>Bacteria</taxon>
        <taxon>Pseudomonadati</taxon>
        <taxon>Bacteroidota</taxon>
        <taxon>Cytophagia</taxon>
        <taxon>Cytophagales</taxon>
        <taxon>Leadbetterellaceae</taxon>
        <taxon>Lacihabitans</taxon>
    </lineage>
</organism>
<comment type="caution">
    <text evidence="2">The sequence shown here is derived from an EMBL/GenBank/DDBJ whole genome shotgun (WGS) entry which is preliminary data.</text>
</comment>
<dbReference type="InterPro" id="IPR052022">
    <property type="entry name" value="26kDa_periplasmic_antigen"/>
</dbReference>
<dbReference type="RefSeq" id="WP_379839143.1">
    <property type="nucleotide sequence ID" value="NZ_JBHRYQ010000001.1"/>
</dbReference>
<accession>A0ABV7Z235</accession>